<evidence type="ECO:0000313" key="2">
    <source>
        <dbReference type="Proteomes" id="UP000076959"/>
    </source>
</evidence>
<name>A0A176YE12_9BRAD</name>
<evidence type="ECO:0000313" key="1">
    <source>
        <dbReference type="EMBL" id="OAF02547.1"/>
    </source>
</evidence>
<comment type="caution">
    <text evidence="1">The sequence shown here is derived from an EMBL/GenBank/DDBJ whole genome shotgun (WGS) entry which is preliminary data.</text>
</comment>
<sequence length="84" mass="9446">MDSSGIERRLYIGQLTSEACGEVRFGSWLCENAKTFERVRTCYSSKTVLVLKPASDFCLDDALKSVILVALRSFAFLHSQGHER</sequence>
<proteinExistence type="predicted"/>
<dbReference type="AlphaFoldDB" id="A0A176YE12"/>
<organism evidence="1 2">
    <name type="scientific">Bradyrhizobium centrolobii</name>
    <dbReference type="NCBI Taxonomy" id="1505087"/>
    <lineage>
        <taxon>Bacteria</taxon>
        <taxon>Pseudomonadati</taxon>
        <taxon>Pseudomonadota</taxon>
        <taxon>Alphaproteobacteria</taxon>
        <taxon>Hyphomicrobiales</taxon>
        <taxon>Nitrobacteraceae</taxon>
        <taxon>Bradyrhizobium</taxon>
    </lineage>
</organism>
<dbReference type="Proteomes" id="UP000076959">
    <property type="component" value="Unassembled WGS sequence"/>
</dbReference>
<keyword evidence="2" id="KW-1185">Reference proteome</keyword>
<gene>
    <name evidence="1" type="ORF">AYJ54_26560</name>
</gene>
<dbReference type="EMBL" id="LUUB01000096">
    <property type="protein sequence ID" value="OAF02547.1"/>
    <property type="molecule type" value="Genomic_DNA"/>
</dbReference>
<protein>
    <submittedName>
        <fullName evidence="1">Uncharacterized protein</fullName>
    </submittedName>
</protein>
<reference evidence="1 2" key="1">
    <citation type="submission" date="2016-03" db="EMBL/GenBank/DDBJ databases">
        <title>Draft Genome Sequence of the Strain BR 10245 (Bradyrhizobium sp.) isolated from nodules of Centrolobium paraense.</title>
        <authorList>
            <person name="Simoes-Araujo J.L.Sr."/>
            <person name="Barauna A.C."/>
            <person name="Silva K."/>
            <person name="Zilli J.E."/>
        </authorList>
    </citation>
    <scope>NUCLEOTIDE SEQUENCE [LARGE SCALE GENOMIC DNA]</scope>
    <source>
        <strain evidence="1 2">BR 10245</strain>
    </source>
</reference>
<accession>A0A176YE12</accession>